<dbReference type="EMBL" id="ONZQ02000006">
    <property type="protein sequence ID" value="SPO02297.1"/>
    <property type="molecule type" value="Genomic_DNA"/>
</dbReference>
<accession>A0AAE8SVV4</accession>
<feature type="compositionally biased region" description="Polar residues" evidence="1">
    <location>
        <begin position="570"/>
        <end position="587"/>
    </location>
</feature>
<organism evidence="2 3">
    <name type="scientific">Cephalotrichum gorgonifer</name>
    <dbReference type="NCBI Taxonomy" id="2041049"/>
    <lineage>
        <taxon>Eukaryota</taxon>
        <taxon>Fungi</taxon>
        <taxon>Dikarya</taxon>
        <taxon>Ascomycota</taxon>
        <taxon>Pezizomycotina</taxon>
        <taxon>Sordariomycetes</taxon>
        <taxon>Hypocreomycetidae</taxon>
        <taxon>Microascales</taxon>
        <taxon>Microascaceae</taxon>
        <taxon>Cephalotrichum</taxon>
    </lineage>
</organism>
<feature type="compositionally biased region" description="Polar residues" evidence="1">
    <location>
        <begin position="479"/>
        <end position="490"/>
    </location>
</feature>
<feature type="compositionally biased region" description="Polar residues" evidence="1">
    <location>
        <begin position="360"/>
        <end position="373"/>
    </location>
</feature>
<feature type="compositionally biased region" description="Low complexity" evidence="1">
    <location>
        <begin position="592"/>
        <end position="604"/>
    </location>
</feature>
<feature type="compositionally biased region" description="Low complexity" evidence="1">
    <location>
        <begin position="344"/>
        <end position="359"/>
    </location>
</feature>
<comment type="caution">
    <text evidence="2">The sequence shown here is derived from an EMBL/GenBank/DDBJ whole genome shotgun (WGS) entry which is preliminary data.</text>
</comment>
<feature type="compositionally biased region" description="Polar residues" evidence="1">
    <location>
        <begin position="628"/>
        <end position="641"/>
    </location>
</feature>
<dbReference type="AlphaFoldDB" id="A0AAE8SVV4"/>
<evidence type="ECO:0000313" key="2">
    <source>
        <dbReference type="EMBL" id="SPO02297.1"/>
    </source>
</evidence>
<feature type="compositionally biased region" description="Polar residues" evidence="1">
    <location>
        <begin position="534"/>
        <end position="546"/>
    </location>
</feature>
<feature type="compositionally biased region" description="Pro residues" evidence="1">
    <location>
        <begin position="55"/>
        <end position="66"/>
    </location>
</feature>
<feature type="region of interest" description="Disordered" evidence="1">
    <location>
        <begin position="333"/>
        <end position="653"/>
    </location>
</feature>
<evidence type="ECO:0000313" key="3">
    <source>
        <dbReference type="Proteomes" id="UP001187682"/>
    </source>
</evidence>
<feature type="region of interest" description="Disordered" evidence="1">
    <location>
        <begin position="24"/>
        <end position="72"/>
    </location>
</feature>
<protein>
    <submittedName>
        <fullName evidence="2">Uncharacterized protein</fullName>
    </submittedName>
</protein>
<evidence type="ECO:0000256" key="1">
    <source>
        <dbReference type="SAM" id="MobiDB-lite"/>
    </source>
</evidence>
<feature type="compositionally biased region" description="Low complexity" evidence="1">
    <location>
        <begin position="32"/>
        <end position="42"/>
    </location>
</feature>
<feature type="compositionally biased region" description="Low complexity" evidence="1">
    <location>
        <begin position="457"/>
        <end position="473"/>
    </location>
</feature>
<reference evidence="2" key="1">
    <citation type="submission" date="2018-03" db="EMBL/GenBank/DDBJ databases">
        <authorList>
            <person name="Guldener U."/>
        </authorList>
    </citation>
    <scope>NUCLEOTIDE SEQUENCE</scope>
</reference>
<gene>
    <name evidence="2" type="ORF">DNG_04970</name>
</gene>
<dbReference type="Proteomes" id="UP001187682">
    <property type="component" value="Unassembled WGS sequence"/>
</dbReference>
<keyword evidence="3" id="KW-1185">Reference proteome</keyword>
<proteinExistence type="predicted"/>
<sequence length="707" mass="77862">MATITEIPAFTLEFEDPLPITLKYPFEDPANSSAASRLSLSSDHSEPSEPDTDFLPPPDRAAPEPPTTHVHPIPMMQEAFNESLAEATGGSTPDKPKLREYNATARRERLIAQNKADEVLGMRWRYRPGQQQHELCKLIAQIAFGMYLLLGGMANSDDQVVTIIQGHIDEIDEFLEVALEDFQQAIADLSERITYLRLPLEHIDVFEKLLEDRSYRAELLRNNETIEHILARTKVMLEQYENDMTDGLRSTKAFSDYLADERESEGLVKRPDVADIYDAMRGNTNGWQNAFMDLDGQVQRLSSLIEELSGMVAEMQSKAGEVSRRTWNKIEPFSVPGVRTGDRASLSSSNSARGSMSTAKSPSQRRLTIRTQLSPPPQEENPFDDDPSEAAKLGDGDSGRGSQDDAVACPDDESVQAPESLYILQPVTYTPKLPTPVPSPMVKGHPPQSPPPESLRISSPGASDPSISSPGIPKRSSLRQRVSQSGNKPPSSILIPPPNVLNPPSTAGYRVSPKVQQYPPDSAYGSDVDHQRNRSGSATAEGSSPSFLKHGRAIPSPRSDFQTYHPVQASPYSPLQQRPHTSHNTVRPPTTPTSMTPSTTTTATVGVGAIGYQPRHVRNQPSRLGGASTLSKVTYASATPSTRTDGGDDGKRLKKKRSAFGWLKKAFSLDEEERAAFDAKRAVAEKNLYYEDRSRKFLDGRRVRGDH</sequence>
<name>A0AAE8SVV4_9PEZI</name>